<dbReference type="PANTHER" id="PTHR43283:SF7">
    <property type="entry name" value="BETA-LACTAMASE-RELATED DOMAIN-CONTAINING PROTEIN"/>
    <property type="match status" value="1"/>
</dbReference>
<dbReference type="Proteomes" id="UP000618943">
    <property type="component" value="Unassembled WGS sequence"/>
</dbReference>
<dbReference type="SUPFAM" id="SSF56601">
    <property type="entry name" value="beta-lactamase/transpeptidase-like"/>
    <property type="match status" value="1"/>
</dbReference>
<name>A0ABS1HBP0_9BACL</name>
<dbReference type="Pfam" id="PF00144">
    <property type="entry name" value="Beta-lactamase"/>
    <property type="match status" value="1"/>
</dbReference>
<evidence type="ECO:0000313" key="3">
    <source>
        <dbReference type="Proteomes" id="UP000618943"/>
    </source>
</evidence>
<protein>
    <submittedName>
        <fullName evidence="2">Beta-lactamase family protein</fullName>
    </submittedName>
</protein>
<sequence length="354" mass="40061">MRRLVILTTSLLLSKSEELNMNQFLPVWKNVLHTLQQVDATGAAMMVLKEGQVVAESYTGYQSDEADARLIQNDTLFHLASVRKTFIGFAVAYLIQKGTIESLDLGIASFFPEMDSGILEGVTIRHLVTHTHGLRLLNGEVEKEFRAGTSWAYRNIGVDLLSEIMKKASGRTIAEIVETEVLNPCGLKEIGWYDELDFRHVQVIRKESDPHWYTGNNVDGSQMNMYASVRDLARWGALHLNKGKIDEKQLLSREIFDYNTILQSPTTLPEGYPKNGFFWFVQGESCDRTEIGEEVSKHSFQILGYTNVVLLVIPEHEIVAVRAFNNFGSPKGYDYLEDIRIFGDCVMGCLRHMS</sequence>
<dbReference type="Gene3D" id="3.40.710.10">
    <property type="entry name" value="DD-peptidase/beta-lactamase superfamily"/>
    <property type="match status" value="1"/>
</dbReference>
<gene>
    <name evidence="2" type="ORF">JFL43_16335</name>
</gene>
<comment type="caution">
    <text evidence="2">The sequence shown here is derived from an EMBL/GenBank/DDBJ whole genome shotgun (WGS) entry which is preliminary data.</text>
</comment>
<keyword evidence="3" id="KW-1185">Reference proteome</keyword>
<proteinExistence type="predicted"/>
<feature type="domain" description="Beta-lactamase-related" evidence="1">
    <location>
        <begin position="36"/>
        <end position="333"/>
    </location>
</feature>
<evidence type="ECO:0000313" key="2">
    <source>
        <dbReference type="EMBL" id="MBK3496398.1"/>
    </source>
</evidence>
<dbReference type="PANTHER" id="PTHR43283">
    <property type="entry name" value="BETA-LACTAMASE-RELATED"/>
    <property type="match status" value="1"/>
</dbReference>
<reference evidence="2 3" key="1">
    <citation type="submission" date="2020-12" db="EMBL/GenBank/DDBJ databases">
        <title>YIM B01967 draft genome.</title>
        <authorList>
            <person name="Yan X."/>
        </authorList>
    </citation>
    <scope>NUCLEOTIDE SEQUENCE [LARGE SCALE GENOMIC DNA]</scope>
    <source>
        <strain evidence="2 3">YIM B01967</strain>
    </source>
</reference>
<dbReference type="InterPro" id="IPR012338">
    <property type="entry name" value="Beta-lactam/transpept-like"/>
</dbReference>
<accession>A0ABS1HBP0</accession>
<dbReference type="InterPro" id="IPR050789">
    <property type="entry name" value="Diverse_Enzym_Activities"/>
</dbReference>
<evidence type="ECO:0000259" key="1">
    <source>
        <dbReference type="Pfam" id="PF00144"/>
    </source>
</evidence>
<dbReference type="InterPro" id="IPR001466">
    <property type="entry name" value="Beta-lactam-related"/>
</dbReference>
<organism evidence="2 3">
    <name type="scientific">Viridibacillus soli</name>
    <dbReference type="NCBI Taxonomy" id="2798301"/>
    <lineage>
        <taxon>Bacteria</taxon>
        <taxon>Bacillati</taxon>
        <taxon>Bacillota</taxon>
        <taxon>Bacilli</taxon>
        <taxon>Bacillales</taxon>
        <taxon>Caryophanaceae</taxon>
        <taxon>Viridibacillus</taxon>
    </lineage>
</organism>
<dbReference type="EMBL" id="JAEOAH010000029">
    <property type="protein sequence ID" value="MBK3496398.1"/>
    <property type="molecule type" value="Genomic_DNA"/>
</dbReference>